<feature type="region of interest" description="Disordered" evidence="1">
    <location>
        <begin position="155"/>
        <end position="174"/>
    </location>
</feature>
<sequence>MTEERQASNSIAMLHSMLNRLKSSERLQGSSHVTSQHSRHSKDTNQMDSVFIPESNKPEWDFAGSNPSECSVKPEEQKDTEKDSEYFTQRTVFQEAYSPTSAMFLKSEPPSNLLHNLTRDAMQDLQPCESNPSWEEVEEEQTSQAESYFSILKTSPPHGSFAHDPPRSSLSNSEPRFVKGTTVQMECEIMKQPCRSENTVTSLEETEPPPLPPKLRNLNNVHVQLQRNFTLKDFRLDLEPINLLEEICSGQEWAKFLPVKDSPPQTDAKDYSQTEDSNHSNDDDIGSQNAVMKLDLSADKEQSEISSNPASITDSQVDSVVQVKRGTSDSPFSALPETPIRNVTGTQSTSNVSESVQFKGGENDLMVVYMYDENDLTNVKDMPLDLSVVKSSGVLDNSALKSRIRLSKKRKHRPPGKTKKGNFIKGFFRQRSASTESSDSPTSSHASVFASSKFYTLPCAESNNSQTHEDSHTAVLGNEKAQVRNAAVLQRISEMPESYDNDNDNAEVSDQLSNKAKLMDLPLDFSVVKSSGVLDNSALKNRIQLSKKRKHRPPGKRKSENAKTKFSTINIIRPRSASESIPSRPSLHPSVFTSSEFNHLPRSYDAKDSQTPVPGNEKQKGKFFIPKLWKKKT</sequence>
<feature type="compositionally biased region" description="Polar residues" evidence="1">
    <location>
        <begin position="26"/>
        <end position="36"/>
    </location>
</feature>
<dbReference type="AlphaFoldDB" id="A0A7J6B6H1"/>
<evidence type="ECO:0000313" key="2">
    <source>
        <dbReference type="EMBL" id="KAF4090704.1"/>
    </source>
</evidence>
<feature type="compositionally biased region" description="Basic and acidic residues" evidence="1">
    <location>
        <begin position="72"/>
        <end position="85"/>
    </location>
</feature>
<feature type="region of interest" description="Disordered" evidence="1">
    <location>
        <begin position="327"/>
        <end position="352"/>
    </location>
</feature>
<feature type="compositionally biased region" description="Polar residues" evidence="1">
    <location>
        <begin position="304"/>
        <end position="317"/>
    </location>
</feature>
<evidence type="ECO:0000256" key="1">
    <source>
        <dbReference type="SAM" id="MobiDB-lite"/>
    </source>
</evidence>
<protein>
    <submittedName>
        <fullName evidence="2">Uncharacterized protein</fullName>
    </submittedName>
</protein>
<keyword evidence="3" id="KW-1185">Reference proteome</keyword>
<feature type="region of interest" description="Disordered" evidence="1">
    <location>
        <begin position="257"/>
        <end position="287"/>
    </location>
</feature>
<reference evidence="2 3" key="1">
    <citation type="submission" date="2020-02" db="EMBL/GenBank/DDBJ databases">
        <title>A chromosome-scale genome assembly of the black bullhead catfish (Ameiurus melas).</title>
        <authorList>
            <person name="Wen M."/>
            <person name="Zham M."/>
            <person name="Cabau C."/>
            <person name="Klopp C."/>
            <person name="Donnadieu C."/>
            <person name="Roques C."/>
            <person name="Bouchez O."/>
            <person name="Lampietro C."/>
            <person name="Jouanno E."/>
            <person name="Herpin A."/>
            <person name="Louis A."/>
            <person name="Berthelot C."/>
            <person name="Parey E."/>
            <person name="Roest-Crollius H."/>
            <person name="Braasch I."/>
            <person name="Postlethwait J."/>
            <person name="Robinson-Rechavi M."/>
            <person name="Echchiki A."/>
            <person name="Begum T."/>
            <person name="Montfort J."/>
            <person name="Schartl M."/>
            <person name="Bobe J."/>
            <person name="Guiguen Y."/>
        </authorList>
    </citation>
    <scope>NUCLEOTIDE SEQUENCE [LARGE SCALE GENOMIC DNA]</scope>
    <source>
        <strain evidence="2">M_S1</strain>
        <tissue evidence="2">Blood</tissue>
    </source>
</reference>
<gene>
    <name evidence="2" type="ORF">AMELA_G00054040</name>
</gene>
<feature type="compositionally biased region" description="Basic and acidic residues" evidence="1">
    <location>
        <begin position="267"/>
        <end position="282"/>
    </location>
</feature>
<feature type="compositionally biased region" description="Polar residues" evidence="1">
    <location>
        <begin position="341"/>
        <end position="352"/>
    </location>
</feature>
<dbReference type="Proteomes" id="UP000593565">
    <property type="component" value="Unassembled WGS sequence"/>
</dbReference>
<name>A0A7J6B6H1_AMEME</name>
<feature type="region of interest" description="Disordered" evidence="1">
    <location>
        <begin position="298"/>
        <end position="317"/>
    </location>
</feature>
<feature type="region of interest" description="Disordered" evidence="1">
    <location>
        <begin position="577"/>
        <end position="622"/>
    </location>
</feature>
<evidence type="ECO:0000313" key="3">
    <source>
        <dbReference type="Proteomes" id="UP000593565"/>
    </source>
</evidence>
<dbReference type="EMBL" id="JAAGNN010000004">
    <property type="protein sequence ID" value="KAF4090704.1"/>
    <property type="molecule type" value="Genomic_DNA"/>
</dbReference>
<feature type="region of interest" description="Disordered" evidence="1">
    <location>
        <begin position="196"/>
        <end position="215"/>
    </location>
</feature>
<feature type="region of interest" description="Disordered" evidence="1">
    <location>
        <begin position="1"/>
        <end position="85"/>
    </location>
</feature>
<organism evidence="2 3">
    <name type="scientific">Ameiurus melas</name>
    <name type="common">Black bullhead</name>
    <name type="synonym">Silurus melas</name>
    <dbReference type="NCBI Taxonomy" id="219545"/>
    <lineage>
        <taxon>Eukaryota</taxon>
        <taxon>Metazoa</taxon>
        <taxon>Chordata</taxon>
        <taxon>Craniata</taxon>
        <taxon>Vertebrata</taxon>
        <taxon>Euteleostomi</taxon>
        <taxon>Actinopterygii</taxon>
        <taxon>Neopterygii</taxon>
        <taxon>Teleostei</taxon>
        <taxon>Ostariophysi</taxon>
        <taxon>Siluriformes</taxon>
        <taxon>Ictaluridae</taxon>
        <taxon>Ameiurus</taxon>
    </lineage>
</organism>
<comment type="caution">
    <text evidence="2">The sequence shown here is derived from an EMBL/GenBank/DDBJ whole genome shotgun (WGS) entry which is preliminary data.</text>
</comment>
<proteinExistence type="predicted"/>
<accession>A0A7J6B6H1</accession>